<feature type="transmembrane region" description="Helical" evidence="1">
    <location>
        <begin position="12"/>
        <end position="33"/>
    </location>
</feature>
<dbReference type="OrthoDB" id="5197533at2"/>
<reference evidence="2 3" key="1">
    <citation type="submission" date="2019-07" db="EMBL/GenBank/DDBJ databases">
        <title>Whole genome shotgun sequence of Cellulomonas soli NBRC 109434.</title>
        <authorList>
            <person name="Hosoyama A."/>
            <person name="Uohara A."/>
            <person name="Ohji S."/>
            <person name="Ichikawa N."/>
        </authorList>
    </citation>
    <scope>NUCLEOTIDE SEQUENCE [LARGE SCALE GENOMIC DNA]</scope>
    <source>
        <strain evidence="2 3">NBRC 109434</strain>
    </source>
</reference>
<dbReference type="EMBL" id="BKAL01000004">
    <property type="protein sequence ID" value="GEP68853.1"/>
    <property type="molecule type" value="Genomic_DNA"/>
</dbReference>
<dbReference type="AlphaFoldDB" id="A0A512PCB8"/>
<protein>
    <submittedName>
        <fullName evidence="2">Uncharacterized protein</fullName>
    </submittedName>
</protein>
<name>A0A512PCB8_9CELL</name>
<gene>
    <name evidence="2" type="ORF">CSO01_15680</name>
</gene>
<accession>A0A512PCB8</accession>
<feature type="transmembrane region" description="Helical" evidence="1">
    <location>
        <begin position="140"/>
        <end position="160"/>
    </location>
</feature>
<sequence>MLIYGGPEQGPWAFVVASSPFVAAAIVTTWLLVRDWTRPVHRGQAGARAARHARLTSLAVGTLLAAGLSGVVGAVFVADVLFGRGRVLVVLPSLCVAVALAAQAAGELTWPRPAESCREADVSRRTVADLEVDGLRVATWWWSGLTLVTLLLCVGVQHGPRTIARDLPGGLQDYAQPFPGSYYAVPLTLGVLGVAAAGELVLRLIVWRPAVSGVTREWDLSLRRRSARTVAGGVMLTSGLVLAATCLIAGLSVRVLGQGLTDPYTVVGIGLIVMAATVLVTSVVLLVRSRIARPAVAAVAVGSVLRTAGR</sequence>
<feature type="transmembrane region" description="Helical" evidence="1">
    <location>
        <begin position="264"/>
        <end position="287"/>
    </location>
</feature>
<dbReference type="Proteomes" id="UP000321798">
    <property type="component" value="Unassembled WGS sequence"/>
</dbReference>
<keyword evidence="3" id="KW-1185">Reference proteome</keyword>
<keyword evidence="1" id="KW-1133">Transmembrane helix</keyword>
<feature type="transmembrane region" description="Helical" evidence="1">
    <location>
        <begin position="180"/>
        <end position="206"/>
    </location>
</feature>
<organism evidence="2 3">
    <name type="scientific">Cellulomonas soli</name>
    <dbReference type="NCBI Taxonomy" id="931535"/>
    <lineage>
        <taxon>Bacteria</taxon>
        <taxon>Bacillati</taxon>
        <taxon>Actinomycetota</taxon>
        <taxon>Actinomycetes</taxon>
        <taxon>Micrococcales</taxon>
        <taxon>Cellulomonadaceae</taxon>
        <taxon>Cellulomonas</taxon>
    </lineage>
</organism>
<proteinExistence type="predicted"/>
<evidence type="ECO:0000256" key="1">
    <source>
        <dbReference type="SAM" id="Phobius"/>
    </source>
</evidence>
<evidence type="ECO:0000313" key="3">
    <source>
        <dbReference type="Proteomes" id="UP000321798"/>
    </source>
</evidence>
<feature type="transmembrane region" description="Helical" evidence="1">
    <location>
        <begin position="54"/>
        <end position="78"/>
    </location>
</feature>
<keyword evidence="1" id="KW-0472">Membrane</keyword>
<keyword evidence="1" id="KW-0812">Transmembrane</keyword>
<evidence type="ECO:0000313" key="2">
    <source>
        <dbReference type="EMBL" id="GEP68853.1"/>
    </source>
</evidence>
<comment type="caution">
    <text evidence="2">The sequence shown here is derived from an EMBL/GenBank/DDBJ whole genome shotgun (WGS) entry which is preliminary data.</text>
</comment>
<dbReference type="RefSeq" id="WP_146952614.1">
    <property type="nucleotide sequence ID" value="NZ_BAABBJ010000003.1"/>
</dbReference>
<feature type="transmembrane region" description="Helical" evidence="1">
    <location>
        <begin position="84"/>
        <end position="102"/>
    </location>
</feature>
<feature type="transmembrane region" description="Helical" evidence="1">
    <location>
        <begin position="227"/>
        <end position="252"/>
    </location>
</feature>